<reference evidence="2" key="1">
    <citation type="journal article" date="2022" name="Mol. Ecol. Resour.">
        <title>The genomes of chicory, endive, great burdock and yacon provide insights into Asteraceae palaeo-polyploidization history and plant inulin production.</title>
        <authorList>
            <person name="Fan W."/>
            <person name="Wang S."/>
            <person name="Wang H."/>
            <person name="Wang A."/>
            <person name="Jiang F."/>
            <person name="Liu H."/>
            <person name="Zhao H."/>
            <person name="Xu D."/>
            <person name="Zhang Y."/>
        </authorList>
    </citation>
    <scope>NUCLEOTIDE SEQUENCE [LARGE SCALE GENOMIC DNA]</scope>
    <source>
        <strain evidence="2">cv. Punajuju</strain>
    </source>
</reference>
<dbReference type="EMBL" id="CM042010">
    <property type="protein sequence ID" value="KAI3778199.1"/>
    <property type="molecule type" value="Genomic_DNA"/>
</dbReference>
<name>A0ACB9G3U7_CICIN</name>
<organism evidence="1 2">
    <name type="scientific">Cichorium intybus</name>
    <name type="common">Chicory</name>
    <dbReference type="NCBI Taxonomy" id="13427"/>
    <lineage>
        <taxon>Eukaryota</taxon>
        <taxon>Viridiplantae</taxon>
        <taxon>Streptophyta</taxon>
        <taxon>Embryophyta</taxon>
        <taxon>Tracheophyta</taxon>
        <taxon>Spermatophyta</taxon>
        <taxon>Magnoliopsida</taxon>
        <taxon>eudicotyledons</taxon>
        <taxon>Gunneridae</taxon>
        <taxon>Pentapetalae</taxon>
        <taxon>asterids</taxon>
        <taxon>campanulids</taxon>
        <taxon>Asterales</taxon>
        <taxon>Asteraceae</taxon>
        <taxon>Cichorioideae</taxon>
        <taxon>Cichorieae</taxon>
        <taxon>Cichoriinae</taxon>
        <taxon>Cichorium</taxon>
    </lineage>
</organism>
<accession>A0ACB9G3U7</accession>
<reference evidence="1 2" key="2">
    <citation type="journal article" date="2022" name="Mol. Ecol. Resour.">
        <title>The genomes of chicory, endive, great burdock and yacon provide insights into Asteraceae paleo-polyploidization history and plant inulin production.</title>
        <authorList>
            <person name="Fan W."/>
            <person name="Wang S."/>
            <person name="Wang H."/>
            <person name="Wang A."/>
            <person name="Jiang F."/>
            <person name="Liu H."/>
            <person name="Zhao H."/>
            <person name="Xu D."/>
            <person name="Zhang Y."/>
        </authorList>
    </citation>
    <scope>NUCLEOTIDE SEQUENCE [LARGE SCALE GENOMIC DNA]</scope>
    <source>
        <strain evidence="2">cv. Punajuju</strain>
        <tissue evidence="1">Leaves</tissue>
    </source>
</reference>
<dbReference type="Proteomes" id="UP001055811">
    <property type="component" value="Linkage Group LG02"/>
</dbReference>
<evidence type="ECO:0000313" key="2">
    <source>
        <dbReference type="Proteomes" id="UP001055811"/>
    </source>
</evidence>
<protein>
    <submittedName>
        <fullName evidence="1">Uncharacterized protein</fullName>
    </submittedName>
</protein>
<comment type="caution">
    <text evidence="1">The sequence shown here is derived from an EMBL/GenBank/DDBJ whole genome shotgun (WGS) entry which is preliminary data.</text>
</comment>
<evidence type="ECO:0000313" key="1">
    <source>
        <dbReference type="EMBL" id="KAI3778199.1"/>
    </source>
</evidence>
<gene>
    <name evidence="1" type="ORF">L2E82_07300</name>
</gene>
<proteinExistence type="predicted"/>
<keyword evidence="2" id="KW-1185">Reference proteome</keyword>
<sequence>MAQVTCLTYLFSPCTQIANTPHPATIVAAFQPHLLRRLEQSGDYSTVSLLRRLQFHRSLDDDDDDDMMNSILIIL</sequence>